<dbReference type="PANTHER" id="PTHR21237:SF23">
    <property type="entry name" value="GRPE PROTEIN HOMOLOG, MITOCHONDRIAL"/>
    <property type="match status" value="1"/>
</dbReference>
<name>A0A8G2FVK6_PICTO</name>
<evidence type="ECO:0000313" key="7">
    <source>
        <dbReference type="EMBL" id="SMD30266.1"/>
    </source>
</evidence>
<dbReference type="GO" id="GO:0006457">
    <property type="term" value="P:protein folding"/>
    <property type="evidence" value="ECO:0007669"/>
    <property type="project" value="InterPro"/>
</dbReference>
<protein>
    <recommendedName>
        <fullName evidence="3 4">Protein GrpE</fullName>
    </recommendedName>
    <alternativeName>
        <fullName evidence="3">HSP-70 cofactor</fullName>
    </alternativeName>
</protein>
<evidence type="ECO:0000256" key="1">
    <source>
        <dbReference type="ARBA" id="ARBA00009054"/>
    </source>
</evidence>
<evidence type="ECO:0000256" key="5">
    <source>
        <dbReference type="RuleBase" id="RU004478"/>
    </source>
</evidence>
<comment type="subcellular location">
    <subcellularLocation>
        <location evidence="3">Cytoplasm</location>
    </subcellularLocation>
</comment>
<dbReference type="PRINTS" id="PR00773">
    <property type="entry name" value="GRPEPROTEIN"/>
</dbReference>
<comment type="subunit">
    <text evidence="3">Homodimer.</text>
</comment>
<comment type="function">
    <text evidence="3 4">Participates actively in the response to hyperosmotic and heat shock by preventing the aggregation of stress-denatured proteins, in association with DnaK and GrpE. It is the nucleotide exchange factor for DnaK and may function as a thermosensor. Unfolded proteins bind initially to DnaJ; upon interaction with the DnaJ-bound protein, DnaK hydrolyzes its bound ATP, resulting in the formation of a stable complex. GrpE releases ADP from DnaK; ATP binding to DnaK triggers the release of the substrate protein, thus completing the reaction cycle. Several rounds of ATP-dependent interactions between DnaJ, DnaK and GrpE are required for fully efficient folding.</text>
</comment>
<accession>A0A8G2FVK6</accession>
<evidence type="ECO:0000256" key="2">
    <source>
        <dbReference type="ARBA" id="ARBA00023186"/>
    </source>
</evidence>
<dbReference type="InterPro" id="IPR013805">
    <property type="entry name" value="GrpE_CC"/>
</dbReference>
<keyword evidence="6" id="KW-0175">Coiled coil</keyword>
<dbReference type="PROSITE" id="PS01071">
    <property type="entry name" value="GRPE"/>
    <property type="match status" value="1"/>
</dbReference>
<dbReference type="GO" id="GO:0005737">
    <property type="term" value="C:cytoplasm"/>
    <property type="evidence" value="ECO:0007669"/>
    <property type="project" value="UniProtKB-SubCell"/>
</dbReference>
<reference evidence="7 8" key="1">
    <citation type="submission" date="2017-04" db="EMBL/GenBank/DDBJ databases">
        <authorList>
            <person name="Varghese N."/>
            <person name="Submissions S."/>
        </authorList>
    </citation>
    <scope>NUCLEOTIDE SEQUENCE [LARGE SCALE GENOMIC DNA]</scope>
    <source>
        <strain evidence="7 8">DSM 9789</strain>
    </source>
</reference>
<dbReference type="Gene3D" id="3.90.20.20">
    <property type="match status" value="1"/>
</dbReference>
<keyword evidence="3" id="KW-0963">Cytoplasm</keyword>
<dbReference type="GO" id="GO:0051082">
    <property type="term" value="F:unfolded protein binding"/>
    <property type="evidence" value="ECO:0007669"/>
    <property type="project" value="TreeGrafter"/>
</dbReference>
<gene>
    <name evidence="3" type="primary">grpE</name>
    <name evidence="7" type="ORF">SAMN02745355_0135</name>
</gene>
<dbReference type="HAMAP" id="MF_01151">
    <property type="entry name" value="GrpE"/>
    <property type="match status" value="1"/>
</dbReference>
<dbReference type="EMBL" id="FWYE01000001">
    <property type="protein sequence ID" value="SMD30266.1"/>
    <property type="molecule type" value="Genomic_DNA"/>
</dbReference>
<evidence type="ECO:0000256" key="4">
    <source>
        <dbReference type="RuleBase" id="RU000639"/>
    </source>
</evidence>
<dbReference type="PANTHER" id="PTHR21237">
    <property type="entry name" value="GRPE PROTEIN"/>
    <property type="match status" value="1"/>
</dbReference>
<dbReference type="Gene3D" id="2.30.22.10">
    <property type="entry name" value="Head domain of nucleotide exchange factor GrpE"/>
    <property type="match status" value="1"/>
</dbReference>
<dbReference type="GO" id="GO:0051087">
    <property type="term" value="F:protein-folding chaperone binding"/>
    <property type="evidence" value="ECO:0007669"/>
    <property type="project" value="InterPro"/>
</dbReference>
<evidence type="ECO:0000313" key="8">
    <source>
        <dbReference type="Proteomes" id="UP000192315"/>
    </source>
</evidence>
<dbReference type="OrthoDB" id="56041at2157"/>
<keyword evidence="8" id="KW-1185">Reference proteome</keyword>
<dbReference type="SMR" id="A0A8G2FVK6"/>
<dbReference type="Proteomes" id="UP000192315">
    <property type="component" value="Unassembled WGS sequence"/>
</dbReference>
<keyword evidence="2 3" id="KW-0143">Chaperone</keyword>
<dbReference type="GO" id="GO:0042803">
    <property type="term" value="F:protein homodimerization activity"/>
    <property type="evidence" value="ECO:0007669"/>
    <property type="project" value="InterPro"/>
</dbReference>
<dbReference type="SUPFAM" id="SSF51064">
    <property type="entry name" value="Head domain of nucleotide exchange factor GrpE"/>
    <property type="match status" value="1"/>
</dbReference>
<organism evidence="7 8">
    <name type="scientific">Picrophilus torridus (strain ATCC 700027 / DSM 9790 / JCM 10055 / NBRC 100828 / KAW 2/3)</name>
    <dbReference type="NCBI Taxonomy" id="1122961"/>
    <lineage>
        <taxon>Archaea</taxon>
        <taxon>Methanobacteriati</taxon>
        <taxon>Thermoplasmatota</taxon>
        <taxon>Thermoplasmata</taxon>
        <taxon>Thermoplasmatales</taxon>
        <taxon>Picrophilaceae</taxon>
        <taxon>Picrophilus</taxon>
    </lineage>
</organism>
<keyword evidence="3 4" id="KW-0346">Stress response</keyword>
<sequence>MMTYNKKYIDSVEYDLIETRKRMWMMERKKNEELLKKYQQAMSDLEDYKNLYMRQRSEMENYQRYIEKTINNIKANANADLIKTMLPVLDSLDAGILHDEKLKPIRSQLIKILSNYGLKEIESRGKKFDPYLNEVVGIVKGDDDIVVEEVQKGYILNNEVLRTSKVIVSKGGNNEQDNRN</sequence>
<dbReference type="AlphaFoldDB" id="A0A8G2FVK6"/>
<dbReference type="SUPFAM" id="SSF58014">
    <property type="entry name" value="Coiled-coil domain of nucleotide exchange factor GrpE"/>
    <property type="match status" value="1"/>
</dbReference>
<dbReference type="InterPro" id="IPR009012">
    <property type="entry name" value="GrpE_head"/>
</dbReference>
<proteinExistence type="inferred from homology"/>
<dbReference type="GO" id="GO:0000774">
    <property type="term" value="F:adenyl-nucleotide exchange factor activity"/>
    <property type="evidence" value="ECO:0007669"/>
    <property type="project" value="InterPro"/>
</dbReference>
<feature type="coiled-coil region" evidence="6">
    <location>
        <begin position="28"/>
        <end position="65"/>
    </location>
</feature>
<comment type="caution">
    <text evidence="7">The sequence shown here is derived from an EMBL/GenBank/DDBJ whole genome shotgun (WGS) entry which is preliminary data.</text>
</comment>
<comment type="similarity">
    <text evidence="1 3 5">Belongs to the GrpE family.</text>
</comment>
<dbReference type="InterPro" id="IPR000740">
    <property type="entry name" value="GrpE"/>
</dbReference>
<evidence type="ECO:0000256" key="3">
    <source>
        <dbReference type="HAMAP-Rule" id="MF_01151"/>
    </source>
</evidence>
<evidence type="ECO:0000256" key="6">
    <source>
        <dbReference type="SAM" id="Coils"/>
    </source>
</evidence>
<dbReference type="Pfam" id="PF01025">
    <property type="entry name" value="GrpE"/>
    <property type="match status" value="1"/>
</dbReference>
<dbReference type="CDD" id="cd00446">
    <property type="entry name" value="GrpE"/>
    <property type="match status" value="1"/>
</dbReference>